<feature type="domain" description="BHLH" evidence="2">
    <location>
        <begin position="202"/>
        <end position="251"/>
    </location>
</feature>
<dbReference type="Pfam" id="PF00010">
    <property type="entry name" value="HLH"/>
    <property type="match status" value="1"/>
</dbReference>
<dbReference type="InterPro" id="IPR050433">
    <property type="entry name" value="Myc_transcription_factors"/>
</dbReference>
<evidence type="ECO:0000313" key="4">
    <source>
        <dbReference type="Proteomes" id="UP000710432"/>
    </source>
</evidence>
<dbReference type="PANTHER" id="PTHR45851">
    <property type="entry name" value="MYC PROTO-ONCOGENE"/>
    <property type="match status" value="1"/>
</dbReference>
<dbReference type="SMART" id="SM00353">
    <property type="entry name" value="HLH"/>
    <property type="match status" value="1"/>
</dbReference>
<comment type="caution">
    <text evidence="3">The sequence shown here is derived from an EMBL/GenBank/DDBJ whole genome shotgun (WGS) entry which is preliminary data.</text>
</comment>
<protein>
    <submittedName>
        <fullName evidence="3">Protein S-Myc</fullName>
    </submittedName>
</protein>
<dbReference type="GO" id="GO:0003700">
    <property type="term" value="F:DNA-binding transcription factor activity"/>
    <property type="evidence" value="ECO:0007669"/>
    <property type="project" value="InterPro"/>
</dbReference>
<name>A0A8J6GJV8_MICOH</name>
<dbReference type="GO" id="GO:0003677">
    <property type="term" value="F:DNA binding"/>
    <property type="evidence" value="ECO:0007669"/>
    <property type="project" value="UniProtKB-KW"/>
</dbReference>
<dbReference type="GO" id="GO:0046983">
    <property type="term" value="F:protein dimerization activity"/>
    <property type="evidence" value="ECO:0007669"/>
    <property type="project" value="InterPro"/>
</dbReference>
<feature type="non-terminal residue" evidence="3">
    <location>
        <position position="1"/>
    </location>
</feature>
<sequence length="277" mass="31630">RNPLIIKFGPNQLLLGVEQSLVDMCTRNKQMTVMISSHGLWKMMSVPCVALQALGSYSQGTHPLASASRVVEIATGKEFQFGFVDGEKQIIDNGSDSRCGYHQDILISGMVTWKFGYWGGPKRWIHSTLTKGQSIQAYSCTFKEMTGGLTQGMAAYMMLGLSEDLLHHKKLKSEASLGPLKCVLPLKPTRLGPHNSDLENIERRRNHNMMERQRHDSMRSSFLILRDLVPELVHNEKMVVLKKATEYIRTLQTDKYKLLMERERQQLLRKIKDSEMY</sequence>
<organism evidence="3 4">
    <name type="scientific">Microtus ochrogaster</name>
    <name type="common">Prairie vole</name>
    <dbReference type="NCBI Taxonomy" id="79684"/>
    <lineage>
        <taxon>Eukaryota</taxon>
        <taxon>Metazoa</taxon>
        <taxon>Chordata</taxon>
        <taxon>Craniata</taxon>
        <taxon>Vertebrata</taxon>
        <taxon>Euteleostomi</taxon>
        <taxon>Mammalia</taxon>
        <taxon>Eutheria</taxon>
        <taxon>Euarchontoglires</taxon>
        <taxon>Glires</taxon>
        <taxon>Rodentia</taxon>
        <taxon>Myomorpha</taxon>
        <taxon>Muroidea</taxon>
        <taxon>Cricetidae</taxon>
        <taxon>Arvicolinae</taxon>
        <taxon>Microtus</taxon>
    </lineage>
</organism>
<dbReference type="SUPFAM" id="SSF47459">
    <property type="entry name" value="HLH, helix-loop-helix DNA-binding domain"/>
    <property type="match status" value="1"/>
</dbReference>
<dbReference type="PROSITE" id="PS50888">
    <property type="entry name" value="BHLH"/>
    <property type="match status" value="1"/>
</dbReference>
<dbReference type="Proteomes" id="UP000710432">
    <property type="component" value="Unassembled WGS sequence"/>
</dbReference>
<gene>
    <name evidence="3" type="ORF">LTLLF_145665</name>
</gene>
<dbReference type="Gene3D" id="4.10.280.10">
    <property type="entry name" value="Helix-loop-helix DNA-binding domain"/>
    <property type="match status" value="1"/>
</dbReference>
<dbReference type="PRINTS" id="PR00044">
    <property type="entry name" value="LEUZIPPRMYC"/>
</dbReference>
<dbReference type="AlphaFoldDB" id="A0A8J6GJV8"/>
<evidence type="ECO:0000259" key="2">
    <source>
        <dbReference type="PROSITE" id="PS50888"/>
    </source>
</evidence>
<reference evidence="3" key="1">
    <citation type="submission" date="2020-03" db="EMBL/GenBank/DDBJ databases">
        <title>Studies in the Genomics of Life Span.</title>
        <authorList>
            <person name="Glass D."/>
        </authorList>
    </citation>
    <scope>NUCLEOTIDE SEQUENCE</scope>
    <source>
        <strain evidence="3">LTLLF</strain>
        <tissue evidence="3">Muscle</tissue>
    </source>
</reference>
<keyword evidence="1" id="KW-0238">DNA-binding</keyword>
<dbReference type="InterPro" id="IPR036638">
    <property type="entry name" value="HLH_DNA-bd_sf"/>
</dbReference>
<proteinExistence type="predicted"/>
<dbReference type="EMBL" id="JAATJU010022013">
    <property type="protein sequence ID" value="KAH0512270.1"/>
    <property type="molecule type" value="Genomic_DNA"/>
</dbReference>
<evidence type="ECO:0000256" key="1">
    <source>
        <dbReference type="ARBA" id="ARBA00023125"/>
    </source>
</evidence>
<dbReference type="InterPro" id="IPR002418">
    <property type="entry name" value="Tscrpt_reg_Myc"/>
</dbReference>
<evidence type="ECO:0000313" key="3">
    <source>
        <dbReference type="EMBL" id="KAH0512270.1"/>
    </source>
</evidence>
<accession>A0A8J6GJV8</accession>
<dbReference type="InterPro" id="IPR011598">
    <property type="entry name" value="bHLH_dom"/>
</dbReference>